<organism evidence="2">
    <name type="scientific">Cryptosporidium hominis</name>
    <dbReference type="NCBI Taxonomy" id="237895"/>
    <lineage>
        <taxon>Eukaryota</taxon>
        <taxon>Sar</taxon>
        <taxon>Alveolata</taxon>
        <taxon>Apicomplexa</taxon>
        <taxon>Conoidasida</taxon>
        <taxon>Coccidia</taxon>
        <taxon>Eucoccidiorida</taxon>
        <taxon>Eimeriorina</taxon>
        <taxon>Cryptosporidiidae</taxon>
        <taxon>Cryptosporidium</taxon>
    </lineage>
</organism>
<proteinExistence type="predicted"/>
<accession>A0A0S4TE85</accession>
<dbReference type="VEuPathDB" id="CryptoDB:CHUDEA4_190"/>
<dbReference type="VEuPathDB" id="CryptoDB:ChTU502y2012_403g0070"/>
<dbReference type="InterPro" id="IPR036322">
    <property type="entry name" value="WD40_repeat_dom_sf"/>
</dbReference>
<evidence type="ECO:0000256" key="1">
    <source>
        <dbReference type="SAM" id="MobiDB-lite"/>
    </source>
</evidence>
<protein>
    <submittedName>
        <fullName evidence="2">Uncharacterized protein</fullName>
    </submittedName>
</protein>
<evidence type="ECO:0000313" key="2">
    <source>
        <dbReference type="EMBL" id="CUV05398.1"/>
    </source>
</evidence>
<feature type="region of interest" description="Disordered" evidence="1">
    <location>
        <begin position="1"/>
        <end position="20"/>
    </location>
</feature>
<dbReference type="VEuPathDB" id="CryptoDB:Chro.40033"/>
<dbReference type="EMBL" id="LN877950">
    <property type="protein sequence ID" value="CUV05398.1"/>
    <property type="molecule type" value="Genomic_DNA"/>
</dbReference>
<dbReference type="VEuPathDB" id="CryptoDB:GY17_00003209"/>
<reference evidence="2" key="1">
    <citation type="submission" date="2015-08" db="EMBL/GenBank/DDBJ databases">
        <authorList>
            <person name="Babu N.S."/>
            <person name="Beckwith C.J."/>
            <person name="Beseler K.G."/>
            <person name="Brison A."/>
            <person name="Carone J.V."/>
            <person name="Caskin T.P."/>
            <person name="Diamond M."/>
            <person name="Durham M.E."/>
            <person name="Foxe J.M."/>
            <person name="Go M."/>
            <person name="Henderson B.A."/>
            <person name="Jones I.B."/>
            <person name="McGettigan J.A."/>
            <person name="Micheletti S.J."/>
            <person name="Nasrallah M.E."/>
            <person name="Ortiz D."/>
            <person name="Piller C.R."/>
            <person name="Privatt S.R."/>
            <person name="Schneider S.L."/>
            <person name="Sharp S."/>
            <person name="Smith T.C."/>
            <person name="Stanton J.D."/>
            <person name="Ullery H.E."/>
            <person name="Wilson R.J."/>
            <person name="Serrano M.G."/>
            <person name="Buck G."/>
            <person name="Lee V."/>
            <person name="Wang Y."/>
            <person name="Carvalho R."/>
            <person name="Voegtly L."/>
            <person name="Shi R."/>
            <person name="Duckworth R."/>
            <person name="Johnson A."/>
            <person name="Loviza R."/>
            <person name="Walstead R."/>
            <person name="Shah Z."/>
            <person name="Kiflezghi M."/>
            <person name="Wade K."/>
            <person name="Ball S.L."/>
            <person name="Bradley K.W."/>
            <person name="Asai D.J."/>
            <person name="Bowman C.A."/>
            <person name="Russell D.A."/>
            <person name="Pope W.H."/>
            <person name="Jacobs-Sera D."/>
            <person name="Hendrix R.W."/>
            <person name="Hatfull G.F."/>
        </authorList>
    </citation>
    <scope>NUCLEOTIDE SEQUENCE [LARGE SCALE GENOMIC DNA]</scope>
</reference>
<dbReference type="SUPFAM" id="SSF50978">
    <property type="entry name" value="WD40 repeat-like"/>
    <property type="match status" value="1"/>
</dbReference>
<dbReference type="Proteomes" id="UP000199752">
    <property type="component" value="Chromosome 4"/>
</dbReference>
<sequence length="2099" mass="246320">MVEDQIKMSSTDSLDSCSISNSSDENSLFLEENYTNIITISDDNLEDSVSEIEGEISSNLSSFEENSLVDSFSSDSNDLNKDDENEKLETNFDDVFKKCDNDVFINNKGFSANLSHKNIFNYSINDYLILEPYLHYSEEFDKKDDILSKKYDLINGLKQQLTEDEDKFAVNGNKRIFQEELIKLNNHNFGHPSSICHDNNGLIFVGTIKGFCLIFLETSSKKCIVIDPINGFFSKITSICISKSENKDFVFLSLATIDGNLCLWRLNIANLKEFLMNDCNSSKHSGEEALQDNVLLFSDSSKCNEKTSLGGTQIYHIKGSNEEEKEYLNDGTIKDTVNIEISNQIENEEVIENVIVSKMAILLNNSPKHIKYGILNHEFIDIRSQESVNRLAIFISDLQGNLYVTLLVKGSLKTNNEDETNKNIEKMINEWIIHEKIFLYNSEEDIIHQFRSLPPPPLRKNLPQENTQVNSGQTSKREIHPMDHYQFYLVAGRKGFSLISMLPHPALCNVVNLVDDLRKMNFKIPENEINGVYLTWLRPSIISKNAESVQMQIRISASISRYLCIYEIKSFEEFENSDEIKVELKLSAVWTIFDSIHGIFALSENMIALLIGFRGIYIYQIVEDYDGFNSTTKLCKNTNKLNVITQAYIEEEYQQNLEQKQILDNSSNNAFDNLKSLQDAYLIIKSKPIDLNNQVNEMLVCIHKYNDNNKKLFVVSQTVTNDLQESIDLFSQSFIQCRTGKSVRVVLLLNDKIISLLMLFKSWIPFLENEFNTNMEQIKNFIYDDISWSRLSTSFISLYEKRLPSLQTWTNIDKMMILNILKNIFNSLLDNVAGFHSKIESKLFEVYIKQVIKLIIDSSIRLKFWEYLFEELIPVIQSLNFVQLSLILKEEQSEMISLLDYYLISIVDRFIGKEISWELLDDDFLKLLISWYKNRILKFEKYKIENNLEDNKAKIDDSINDIFNQVQFILIRTLKVDYSATSSNGGIGNPWLVFVPLFKKYDVWTSYILLYLFSRKDPVDLFKRIMVQMYDYFIQVHTLNQQNEAFNMENNLLQVIDIVELQKKLEENKTIQSYYYFIYSLIFRESYPFNENEIKDFDNLQITNIPLILDTDVFIKALLEEINVEKLKIIKNNCELLIFTSFRFYVYILIELKKIKNSLIHFSEETVNEDNEEEKERKMVRFEKIYLIMEDQLELFVYKVLKIDEADDSKKLNHLINSDSPLKKNLDLKTDILKNIIWKSSKLGLSVNYLLGNYLNWVIFNIKDYNIKKESDYKILINCFFKIIEKLKVNFEETEQISNLVRSMEYNLIMAIINSNRNNEGMNFLNILLNCVEIDNYHTQEDELLFFDHNQVIKEYNKLEMNQKLSKILKKYSLYNLSLYLSIQVYDLESILDMYSKKHFINNNILRELYIMDEENNNILFSLNYILSTIEKGINFKVFDYDQAFILIIKYTDLLIKIDSLNTIDLIIHILSRCLDDEFNSISKNSVSYYAKIIQDNLDQKIKKLLLGSLLYYNGTKNSCFQEELLLSDNSIYKNKPELKRWNELVNQLIPQYLESFLKEKRTNDSSVLNILDYWYQSSVRHDELLNTPFEKCYHICRELNNEFGMIYINQIFSVNPNLYNSNVCETSDQIFKFCILRFKSYLSKIRGLLEGRFSKETFSLNSKMIAKDKTILYSFDLEEMNSLKSRKDFYLLWEELIEFTNFIYLYCFTNNNSNVNYYHCEIKNGRYIEFYKDILESLLIEIESISERYNRILTKIAEEFQVKKGGKISQNLDLKLLGIDLIVILYYILACFILGNNNYQYLLEKHLIKFGFLSDFLFNSKLNKLFSSPISSYYIFIKPILQLIVSEAKSKSNEETSRNPNTNFPCKLWRHLALEMMNSKIFIDKCNDEVGQLFQGDLLHIFYSLVNTIKKAIIVQFNDQSNNFVNSHESRYLENRNKIHEQYLKYGLKSNCFYCKQSISNFEEEDLKSKTQNPHSYSFNIISNGVNEFSFNDNNFNILNDRNSEGSIIIERPIQRKFSVSGNRENENSDEESDPMNINKLYVFHCGNVFHKKCLYNSINNKFGLPNDKKNEISGNLYTGDRDLTNNCLHQYRVSFNY</sequence>
<name>A0A0S4TE85_CRYHO</name>
<gene>
    <name evidence="2" type="ORF">CHUDEA4_190</name>
</gene>
<feature type="compositionally biased region" description="Low complexity" evidence="1">
    <location>
        <begin position="9"/>
        <end position="20"/>
    </location>
</feature>
<dbReference type="OrthoDB" id="344064at2759"/>